<evidence type="ECO:0000313" key="7">
    <source>
        <dbReference type="Proteomes" id="UP000319817"/>
    </source>
</evidence>
<evidence type="ECO:0000256" key="1">
    <source>
        <dbReference type="ARBA" id="ARBA00023015"/>
    </source>
</evidence>
<accession>A0A517NVT6</accession>
<keyword evidence="2" id="KW-0731">Sigma factor</keyword>
<dbReference type="RefSeq" id="WP_145419107.1">
    <property type="nucleotide sequence ID" value="NZ_CP036526.1"/>
</dbReference>
<dbReference type="GO" id="GO:0003677">
    <property type="term" value="F:DNA binding"/>
    <property type="evidence" value="ECO:0007669"/>
    <property type="project" value="UniProtKB-KW"/>
</dbReference>
<dbReference type="InterPro" id="IPR039425">
    <property type="entry name" value="RNA_pol_sigma-70-like"/>
</dbReference>
<keyword evidence="7" id="KW-1185">Reference proteome</keyword>
<keyword evidence="1" id="KW-0805">Transcription regulation</keyword>
<dbReference type="GO" id="GO:0006352">
    <property type="term" value="P:DNA-templated transcription initiation"/>
    <property type="evidence" value="ECO:0007669"/>
    <property type="project" value="InterPro"/>
</dbReference>
<keyword evidence="4" id="KW-0804">Transcription</keyword>
<reference evidence="6 7" key="1">
    <citation type="submission" date="2019-02" db="EMBL/GenBank/DDBJ databases">
        <title>Deep-cultivation of Planctomycetes and their phenomic and genomic characterization uncovers novel biology.</title>
        <authorList>
            <person name="Wiegand S."/>
            <person name="Jogler M."/>
            <person name="Boedeker C."/>
            <person name="Pinto D."/>
            <person name="Vollmers J."/>
            <person name="Rivas-Marin E."/>
            <person name="Kohn T."/>
            <person name="Peeters S.H."/>
            <person name="Heuer A."/>
            <person name="Rast P."/>
            <person name="Oberbeckmann S."/>
            <person name="Bunk B."/>
            <person name="Jeske O."/>
            <person name="Meyerdierks A."/>
            <person name="Storesund J.E."/>
            <person name="Kallscheuer N."/>
            <person name="Luecker S."/>
            <person name="Lage O.M."/>
            <person name="Pohl T."/>
            <person name="Merkel B.J."/>
            <person name="Hornburger P."/>
            <person name="Mueller R.-W."/>
            <person name="Bruemmer F."/>
            <person name="Labrenz M."/>
            <person name="Spormann A.M."/>
            <person name="Op den Camp H."/>
            <person name="Overmann J."/>
            <person name="Amann R."/>
            <person name="Jetten M.S.M."/>
            <person name="Mascher T."/>
            <person name="Medema M.H."/>
            <person name="Devos D.P."/>
            <person name="Kaster A.-K."/>
            <person name="Ovreas L."/>
            <person name="Rohde M."/>
            <person name="Galperin M.Y."/>
            <person name="Jogler C."/>
        </authorList>
    </citation>
    <scope>NUCLEOTIDE SEQUENCE [LARGE SCALE GENOMIC DNA]</scope>
    <source>
        <strain evidence="6 7">K23_9</strain>
    </source>
</reference>
<protein>
    <submittedName>
        <fullName evidence="6">RNA polymerase sigma factor</fullName>
    </submittedName>
</protein>
<name>A0A517NVT6_9BACT</name>
<evidence type="ECO:0000256" key="2">
    <source>
        <dbReference type="ARBA" id="ARBA00023082"/>
    </source>
</evidence>
<dbReference type="PANTHER" id="PTHR43133:SF8">
    <property type="entry name" value="RNA POLYMERASE SIGMA FACTOR HI_1459-RELATED"/>
    <property type="match status" value="1"/>
</dbReference>
<organism evidence="6 7">
    <name type="scientific">Stieleria marina</name>
    <dbReference type="NCBI Taxonomy" id="1930275"/>
    <lineage>
        <taxon>Bacteria</taxon>
        <taxon>Pseudomonadati</taxon>
        <taxon>Planctomycetota</taxon>
        <taxon>Planctomycetia</taxon>
        <taxon>Pirellulales</taxon>
        <taxon>Pirellulaceae</taxon>
        <taxon>Stieleria</taxon>
    </lineage>
</organism>
<dbReference type="GO" id="GO:0016987">
    <property type="term" value="F:sigma factor activity"/>
    <property type="evidence" value="ECO:0007669"/>
    <property type="project" value="UniProtKB-KW"/>
</dbReference>
<keyword evidence="3" id="KW-0238">DNA-binding</keyword>
<dbReference type="AlphaFoldDB" id="A0A517NVT6"/>
<evidence type="ECO:0000313" key="6">
    <source>
        <dbReference type="EMBL" id="QDT11231.1"/>
    </source>
</evidence>
<dbReference type="InterPro" id="IPR013325">
    <property type="entry name" value="RNA_pol_sigma_r2"/>
</dbReference>
<evidence type="ECO:0000256" key="4">
    <source>
        <dbReference type="ARBA" id="ARBA00023163"/>
    </source>
</evidence>
<evidence type="ECO:0000256" key="3">
    <source>
        <dbReference type="ARBA" id="ARBA00023125"/>
    </source>
</evidence>
<dbReference type="PANTHER" id="PTHR43133">
    <property type="entry name" value="RNA POLYMERASE ECF-TYPE SIGMA FACTO"/>
    <property type="match status" value="1"/>
</dbReference>
<gene>
    <name evidence="6" type="ORF">K239x_32250</name>
</gene>
<sequence>MALPQGRDEGRLSQIQTNWTEVFGSCNEQPSVASQAQRDLLVRYAGPVYRYLRGAVRDPDVADDLAQEFAFRIVRGDFRNANPGRGRFRDFIKRALRNLVTDYFRKQNKRPASLSPQMAQIADASSPVVNDDFDHVWRKELLSQTWNAMDEADQASGTCYALVLRERAQNPAFNSSDLAVKISDQLSREVNAAWARQTLRRARVRFAELLRKEVAKTLGVVSDENVDGELGELGLLKYTR</sequence>
<dbReference type="OrthoDB" id="254728at2"/>
<dbReference type="Gene3D" id="1.10.1740.10">
    <property type="match status" value="1"/>
</dbReference>
<dbReference type="Pfam" id="PF04542">
    <property type="entry name" value="Sigma70_r2"/>
    <property type="match status" value="1"/>
</dbReference>
<dbReference type="SUPFAM" id="SSF88946">
    <property type="entry name" value="Sigma2 domain of RNA polymerase sigma factors"/>
    <property type="match status" value="1"/>
</dbReference>
<dbReference type="InterPro" id="IPR007627">
    <property type="entry name" value="RNA_pol_sigma70_r2"/>
</dbReference>
<evidence type="ECO:0000259" key="5">
    <source>
        <dbReference type="Pfam" id="PF04542"/>
    </source>
</evidence>
<feature type="domain" description="RNA polymerase sigma-70 region 2" evidence="5">
    <location>
        <begin position="42"/>
        <end position="109"/>
    </location>
</feature>
<dbReference type="Proteomes" id="UP000319817">
    <property type="component" value="Chromosome"/>
</dbReference>
<dbReference type="EMBL" id="CP036526">
    <property type="protein sequence ID" value="QDT11231.1"/>
    <property type="molecule type" value="Genomic_DNA"/>
</dbReference>
<proteinExistence type="predicted"/>